<accession>A0A821RZ99</accession>
<organism evidence="1 2">
    <name type="scientific">Rotaria socialis</name>
    <dbReference type="NCBI Taxonomy" id="392032"/>
    <lineage>
        <taxon>Eukaryota</taxon>
        <taxon>Metazoa</taxon>
        <taxon>Spiralia</taxon>
        <taxon>Gnathifera</taxon>
        <taxon>Rotifera</taxon>
        <taxon>Eurotatoria</taxon>
        <taxon>Bdelloidea</taxon>
        <taxon>Philodinida</taxon>
        <taxon>Philodinidae</taxon>
        <taxon>Rotaria</taxon>
    </lineage>
</organism>
<evidence type="ECO:0000313" key="1">
    <source>
        <dbReference type="EMBL" id="CAF4850589.1"/>
    </source>
</evidence>
<dbReference type="AlphaFoldDB" id="A0A821RZ99"/>
<protein>
    <submittedName>
        <fullName evidence="1">Uncharacterized protein</fullName>
    </submittedName>
</protein>
<gene>
    <name evidence="1" type="ORF">UJA718_LOCUS43457</name>
</gene>
<dbReference type="Proteomes" id="UP000663873">
    <property type="component" value="Unassembled WGS sequence"/>
</dbReference>
<keyword evidence="2" id="KW-1185">Reference proteome</keyword>
<sequence length="48" mass="5430">MLAKNGIINIHLSRLGIAFKYSSQHNTTTSREYSDMHVDDNQCFGTLT</sequence>
<evidence type="ECO:0000313" key="2">
    <source>
        <dbReference type="Proteomes" id="UP000663873"/>
    </source>
</evidence>
<dbReference type="EMBL" id="CAJOBP010060828">
    <property type="protein sequence ID" value="CAF4850589.1"/>
    <property type="molecule type" value="Genomic_DNA"/>
</dbReference>
<name>A0A821RZ99_9BILA</name>
<feature type="non-terminal residue" evidence="1">
    <location>
        <position position="48"/>
    </location>
</feature>
<reference evidence="1" key="1">
    <citation type="submission" date="2021-02" db="EMBL/GenBank/DDBJ databases">
        <authorList>
            <person name="Nowell W R."/>
        </authorList>
    </citation>
    <scope>NUCLEOTIDE SEQUENCE</scope>
</reference>
<comment type="caution">
    <text evidence="1">The sequence shown here is derived from an EMBL/GenBank/DDBJ whole genome shotgun (WGS) entry which is preliminary data.</text>
</comment>
<proteinExistence type="predicted"/>